<comment type="caution">
    <text evidence="1">The sequence shown here is derived from an EMBL/GenBank/DDBJ whole genome shotgun (WGS) entry which is preliminary data.</text>
</comment>
<gene>
    <name evidence="1" type="ORF">EAW56_10355</name>
</gene>
<accession>A0ABX9UHE9</accession>
<dbReference type="EMBL" id="RDRE01000030">
    <property type="protein sequence ID" value="RMD17934.1"/>
    <property type="molecule type" value="Genomic_DNA"/>
</dbReference>
<keyword evidence="2" id="KW-1185">Reference proteome</keyword>
<protein>
    <submittedName>
        <fullName evidence="1">Uncharacterized protein</fullName>
    </submittedName>
</protein>
<evidence type="ECO:0000313" key="2">
    <source>
        <dbReference type="Proteomes" id="UP000266886"/>
    </source>
</evidence>
<sequence length="90" mass="10011">MENYDISATDEVELIFKSIDRLLSQVEKSFGGMITGTFGRRHSPVPPDNQVVSAIQSGLFLGNKMITPPPEAVRQLCFIEVTYCSKILFS</sequence>
<evidence type="ECO:0000313" key="1">
    <source>
        <dbReference type="EMBL" id="RMD17934.1"/>
    </source>
</evidence>
<proteinExistence type="predicted"/>
<name>A0ABX9UHE9_9CORY</name>
<dbReference type="Proteomes" id="UP000266886">
    <property type="component" value="Unassembled WGS sequence"/>
</dbReference>
<organism evidence="1 2">
    <name type="scientific">Corynebacterium gottingense</name>
    <dbReference type="NCBI Taxonomy" id="2041036"/>
    <lineage>
        <taxon>Bacteria</taxon>
        <taxon>Bacillati</taxon>
        <taxon>Actinomycetota</taxon>
        <taxon>Actinomycetes</taxon>
        <taxon>Mycobacteriales</taxon>
        <taxon>Corynebacteriaceae</taxon>
        <taxon>Corynebacterium</taxon>
    </lineage>
</organism>
<reference evidence="1 2" key="1">
    <citation type="submission" date="2018-10" db="EMBL/GenBank/DDBJ databases">
        <title>Whole genome sequence of Corynebacterium gottingense DSM 130494T.</title>
        <authorList>
            <person name="Bernier A.-M."/>
            <person name="Bernard K."/>
        </authorList>
    </citation>
    <scope>NUCLEOTIDE SEQUENCE [LARGE SCALE GENOMIC DNA]</scope>
    <source>
        <strain evidence="1 2">DSM 103494</strain>
    </source>
</reference>